<gene>
    <name evidence="8" type="primary">NOA36</name>
    <name evidence="8" type="ORF">MS3_00005391</name>
</gene>
<dbReference type="GO" id="GO:0008270">
    <property type="term" value="F:zinc ion binding"/>
    <property type="evidence" value="ECO:0007669"/>
    <property type="project" value="UniProtKB-KW"/>
</dbReference>
<dbReference type="KEGG" id="shx:MS3_00005391"/>
<dbReference type="Pfam" id="PF06524">
    <property type="entry name" value="NOA36"/>
    <property type="match status" value="1"/>
</dbReference>
<evidence type="ECO:0000256" key="4">
    <source>
        <dbReference type="ARBA" id="ARBA00022737"/>
    </source>
</evidence>
<name>A0A922LKA3_SCHHA</name>
<comment type="caution">
    <text evidence="8">The sequence shown here is derived from an EMBL/GenBank/DDBJ whole genome shotgun (WGS) entry which is preliminary data.</text>
</comment>
<organism evidence="8 9">
    <name type="scientific">Schistosoma haematobium</name>
    <name type="common">Blood fluke</name>
    <dbReference type="NCBI Taxonomy" id="6185"/>
    <lineage>
        <taxon>Eukaryota</taxon>
        <taxon>Metazoa</taxon>
        <taxon>Spiralia</taxon>
        <taxon>Lophotrochozoa</taxon>
        <taxon>Platyhelminthes</taxon>
        <taxon>Trematoda</taxon>
        <taxon>Digenea</taxon>
        <taxon>Strigeidida</taxon>
        <taxon>Schistosomatoidea</taxon>
        <taxon>Schistosomatidae</taxon>
        <taxon>Schistosoma</taxon>
    </lineage>
</organism>
<proteinExistence type="inferred from homology"/>
<evidence type="ECO:0000313" key="8">
    <source>
        <dbReference type="EMBL" id="KAH9587788.1"/>
    </source>
</evidence>
<dbReference type="Proteomes" id="UP000471633">
    <property type="component" value="Unassembled WGS sequence"/>
</dbReference>
<evidence type="ECO:0000256" key="3">
    <source>
        <dbReference type="ARBA" id="ARBA00022723"/>
    </source>
</evidence>
<reference evidence="8" key="1">
    <citation type="journal article" date="2012" name="Nat. Genet.">
        <title>Whole-genome sequence of Schistosoma haematobium.</title>
        <authorList>
            <person name="Young N.D."/>
            <person name="Jex A.R."/>
            <person name="Li B."/>
            <person name="Liu S."/>
            <person name="Yang L."/>
            <person name="Xiong Z."/>
            <person name="Li Y."/>
            <person name="Cantacessi C."/>
            <person name="Hall R.S."/>
            <person name="Xu X."/>
            <person name="Chen F."/>
            <person name="Wu X."/>
            <person name="Zerlotini A."/>
            <person name="Oliveira G."/>
            <person name="Hofmann A."/>
            <person name="Zhang G."/>
            <person name="Fang X."/>
            <person name="Kang Y."/>
            <person name="Campbell B.E."/>
            <person name="Loukas A."/>
            <person name="Ranganathan S."/>
            <person name="Rollinson D."/>
            <person name="Rinaldi G."/>
            <person name="Brindley P.J."/>
            <person name="Yang H."/>
            <person name="Wang J."/>
            <person name="Wang J."/>
            <person name="Gasser R.B."/>
        </authorList>
    </citation>
    <scope>NUCLEOTIDE SEQUENCE</scope>
</reference>
<sequence>MPKKKTGQRKKAEKAKIRQKLLRKKGLEIDLINHPSNILMECGQCGKHQKNRAFCYFCQSIQRLPVCCHCGKQKCSARSGDCLVKHGSTHVTGLSMVVSVVSGLDGPSLTSGSQIRMKLHFLPAYFNTSNPSRPCLKTLHLYLNLITEMHQGSL</sequence>
<dbReference type="CTD" id="43384"/>
<comment type="similarity">
    <text evidence="2">Belongs to the NOA36 family.</text>
</comment>
<evidence type="ECO:0000256" key="2">
    <source>
        <dbReference type="ARBA" id="ARBA00007212"/>
    </source>
</evidence>
<keyword evidence="6" id="KW-0862">Zinc</keyword>
<evidence type="ECO:0000313" key="9">
    <source>
        <dbReference type="Proteomes" id="UP000471633"/>
    </source>
</evidence>
<keyword evidence="7" id="KW-0539">Nucleus</keyword>
<dbReference type="AlphaFoldDB" id="A0A922LKA3"/>
<reference evidence="8" key="2">
    <citation type="journal article" date="2019" name="Gigascience">
        <title>High-quality Schistosoma haematobium genome achieved by single-molecule and long-range sequencing.</title>
        <authorList>
            <person name="Stroehlein A.J."/>
            <person name="Korhonen P.K."/>
            <person name="Chong T.M."/>
            <person name="Lim Y.L."/>
            <person name="Chan K.G."/>
            <person name="Webster B."/>
            <person name="Rollinson D."/>
            <person name="Brindley P.J."/>
            <person name="Gasser R.B."/>
            <person name="Young N.D."/>
        </authorList>
    </citation>
    <scope>NUCLEOTIDE SEQUENCE</scope>
</reference>
<keyword evidence="5" id="KW-0863">Zinc-finger</keyword>
<reference evidence="8" key="3">
    <citation type="submission" date="2021-06" db="EMBL/GenBank/DDBJ databases">
        <title>Chromosome-level genome assembly for S. haematobium.</title>
        <authorList>
            <person name="Stroehlein A.J."/>
        </authorList>
    </citation>
    <scope>NUCLEOTIDE SEQUENCE</scope>
</reference>
<keyword evidence="3" id="KW-0479">Metal-binding</keyword>
<accession>A0A922LKA3</accession>
<dbReference type="PANTHER" id="PTHR13214">
    <property type="entry name" value="ZINC FINGER PROTEIN 330"/>
    <property type="match status" value="1"/>
</dbReference>
<keyword evidence="4" id="KW-0677">Repeat</keyword>
<reference evidence="8" key="4">
    <citation type="journal article" date="2022" name="PLoS Pathog.">
        <title>Chromosome-level genome of Schistosoma haematobium underpins genome-wide explorations of molecular variation.</title>
        <authorList>
            <person name="Stroehlein A.J."/>
            <person name="Korhonen P.K."/>
            <person name="Lee V.V."/>
            <person name="Ralph S.A."/>
            <person name="Mentink-Kane M."/>
            <person name="You H."/>
            <person name="McManus D.P."/>
            <person name="Tchuente L.T."/>
            <person name="Stothard J.R."/>
            <person name="Kaur P."/>
            <person name="Dudchenko O."/>
            <person name="Aiden E.L."/>
            <person name="Yang B."/>
            <person name="Yang H."/>
            <person name="Emery A.M."/>
            <person name="Webster B.L."/>
            <person name="Brindley P.J."/>
            <person name="Rollinson D."/>
            <person name="Chang B.C.H."/>
            <person name="Gasser R.B."/>
            <person name="Young N.D."/>
        </authorList>
    </citation>
    <scope>NUCLEOTIDE SEQUENCE</scope>
</reference>
<evidence type="ECO:0000256" key="1">
    <source>
        <dbReference type="ARBA" id="ARBA00004604"/>
    </source>
</evidence>
<evidence type="ECO:0000256" key="6">
    <source>
        <dbReference type="ARBA" id="ARBA00022833"/>
    </source>
</evidence>
<dbReference type="RefSeq" id="XP_051069443.1">
    <property type="nucleotide sequence ID" value="XM_051213458.1"/>
</dbReference>
<dbReference type="GeneID" id="75577375"/>
<dbReference type="EMBL" id="AMPZ03000003">
    <property type="protein sequence ID" value="KAH9587788.1"/>
    <property type="molecule type" value="Genomic_DNA"/>
</dbReference>
<evidence type="ECO:0000256" key="5">
    <source>
        <dbReference type="ARBA" id="ARBA00022771"/>
    </source>
</evidence>
<comment type="subcellular location">
    <subcellularLocation>
        <location evidence="1">Nucleus</location>
        <location evidence="1">Nucleolus</location>
    </subcellularLocation>
</comment>
<evidence type="ECO:0000256" key="7">
    <source>
        <dbReference type="ARBA" id="ARBA00023242"/>
    </source>
</evidence>
<dbReference type="PANTHER" id="PTHR13214:SF1">
    <property type="entry name" value="ZINC FINGER PROTEIN 330"/>
    <property type="match status" value="1"/>
</dbReference>
<dbReference type="InterPro" id="IPR010531">
    <property type="entry name" value="NOA36"/>
</dbReference>
<keyword evidence="9" id="KW-1185">Reference proteome</keyword>
<dbReference type="GO" id="GO:0005730">
    <property type="term" value="C:nucleolus"/>
    <property type="evidence" value="ECO:0007669"/>
    <property type="project" value="UniProtKB-SubCell"/>
</dbReference>
<protein>
    <submittedName>
        <fullName evidence="8">Zinc finger protein</fullName>
    </submittedName>
</protein>